<dbReference type="Pfam" id="PF03564">
    <property type="entry name" value="DUF1759"/>
    <property type="match status" value="1"/>
</dbReference>
<gene>
    <name evidence="2" type="ORF">PoB_006409800</name>
</gene>
<keyword evidence="3" id="KW-1185">Reference proteome</keyword>
<accession>A0AAV4D0D3</accession>
<proteinExistence type="predicted"/>
<feature type="region of interest" description="Disordered" evidence="1">
    <location>
        <begin position="296"/>
        <end position="335"/>
    </location>
</feature>
<feature type="region of interest" description="Disordered" evidence="1">
    <location>
        <begin position="402"/>
        <end position="465"/>
    </location>
</feature>
<dbReference type="Proteomes" id="UP000735302">
    <property type="component" value="Unassembled WGS sequence"/>
</dbReference>
<dbReference type="EMBL" id="BLXT01007274">
    <property type="protein sequence ID" value="GFO37593.1"/>
    <property type="molecule type" value="Genomic_DNA"/>
</dbReference>
<protein>
    <submittedName>
        <fullName evidence="2">Gypsy retrotransposon integrase-like protein 1</fullName>
    </submittedName>
</protein>
<dbReference type="PANTHER" id="PTHR47331">
    <property type="entry name" value="PHD-TYPE DOMAIN-CONTAINING PROTEIN"/>
    <property type="match status" value="1"/>
</dbReference>
<reference evidence="2 3" key="1">
    <citation type="journal article" date="2021" name="Elife">
        <title>Chloroplast acquisition without the gene transfer in kleptoplastic sea slugs, Plakobranchus ocellatus.</title>
        <authorList>
            <person name="Maeda T."/>
            <person name="Takahashi S."/>
            <person name="Yoshida T."/>
            <person name="Shimamura S."/>
            <person name="Takaki Y."/>
            <person name="Nagai Y."/>
            <person name="Toyoda A."/>
            <person name="Suzuki Y."/>
            <person name="Arimoto A."/>
            <person name="Ishii H."/>
            <person name="Satoh N."/>
            <person name="Nishiyama T."/>
            <person name="Hasebe M."/>
            <person name="Maruyama T."/>
            <person name="Minagawa J."/>
            <person name="Obokata J."/>
            <person name="Shigenobu S."/>
        </authorList>
    </citation>
    <scope>NUCLEOTIDE SEQUENCE [LARGE SCALE GENOMIC DNA]</scope>
</reference>
<dbReference type="AlphaFoldDB" id="A0AAV4D0D3"/>
<organism evidence="2 3">
    <name type="scientific">Plakobranchus ocellatus</name>
    <dbReference type="NCBI Taxonomy" id="259542"/>
    <lineage>
        <taxon>Eukaryota</taxon>
        <taxon>Metazoa</taxon>
        <taxon>Spiralia</taxon>
        <taxon>Lophotrochozoa</taxon>
        <taxon>Mollusca</taxon>
        <taxon>Gastropoda</taxon>
        <taxon>Heterobranchia</taxon>
        <taxon>Euthyneura</taxon>
        <taxon>Panpulmonata</taxon>
        <taxon>Sacoglossa</taxon>
        <taxon>Placobranchoidea</taxon>
        <taxon>Plakobranchidae</taxon>
        <taxon>Plakobranchus</taxon>
    </lineage>
</organism>
<evidence type="ECO:0000313" key="3">
    <source>
        <dbReference type="Proteomes" id="UP000735302"/>
    </source>
</evidence>
<evidence type="ECO:0000313" key="2">
    <source>
        <dbReference type="EMBL" id="GFO37593.1"/>
    </source>
</evidence>
<feature type="compositionally biased region" description="Basic and acidic residues" evidence="1">
    <location>
        <begin position="415"/>
        <end position="429"/>
    </location>
</feature>
<comment type="caution">
    <text evidence="2">The sequence shown here is derived from an EMBL/GenBank/DDBJ whole genome shotgun (WGS) entry which is preliminary data.</text>
</comment>
<sequence length="512" mass="57807">MAEKKLRAQAKTNLTRATSNLQEVLELGSENVTLERLEFLVSDFELKLRSFDEKQSAFELTFDSEEEMNIEIESGNSYRSEKTNILIKVKELINNVKGAASEKASDRSSASVSGDSFTRNKHVNLPRLHLPKFGGDILEFQEFWDQFTAIIDNREEISDVNKFSYLQSLLLGNARSCLQGLALTAVNYDTAKEILLRRFGRTEKVIVAHIQKLLNISAKATLWEIYDQVQVHVRSLANLNVTGQNYGLVLAPIILQQLPHGVRLEWARTGEGKEGDVEYLLNFLYEEIQRRERSSQLDLAADRSSTSGKSEVRKKSPKTTGSGLIASGGDTSSSNKKCGFCSQPHYSDKCPSIKGRSADQRKEKVKSMKLCFKCLSTKHSARSCQKTCFFCRGPHHSTLHRHQDQFSAGGSAQFRDSRHPVQQHPRDQHQFGSPNSPPFIPGSYRAAGTHLPAPSQNRTDTHHACYSQSSARGKSTLRPQPDCGWVLGWCWELEAGGWWIMERQSWCQYWFV</sequence>
<dbReference type="InterPro" id="IPR005312">
    <property type="entry name" value="DUF1759"/>
</dbReference>
<name>A0AAV4D0D3_9GAST</name>
<evidence type="ECO:0000256" key="1">
    <source>
        <dbReference type="SAM" id="MobiDB-lite"/>
    </source>
</evidence>